<dbReference type="EMBL" id="QXTG01000002">
    <property type="protein sequence ID" value="RIX27742.1"/>
    <property type="molecule type" value="Genomic_DNA"/>
</dbReference>
<evidence type="ECO:0000313" key="3">
    <source>
        <dbReference type="Proteomes" id="UP000265742"/>
    </source>
</evidence>
<dbReference type="OrthoDB" id="7859927at2"/>
<evidence type="ECO:0000256" key="1">
    <source>
        <dbReference type="SAM" id="MobiDB-lite"/>
    </source>
</evidence>
<keyword evidence="3" id="KW-1185">Reference proteome</keyword>
<dbReference type="AlphaFoldDB" id="A0A3A1TU53"/>
<comment type="caution">
    <text evidence="2">The sequence shown here is derived from an EMBL/GenBank/DDBJ whole genome shotgun (WGS) entry which is preliminary data.</text>
</comment>
<feature type="region of interest" description="Disordered" evidence="1">
    <location>
        <begin position="224"/>
        <end position="266"/>
    </location>
</feature>
<reference evidence="3" key="1">
    <citation type="submission" date="2018-09" db="EMBL/GenBank/DDBJ databases">
        <authorList>
            <person name="Kim I."/>
        </authorList>
    </citation>
    <scope>NUCLEOTIDE SEQUENCE [LARGE SCALE GENOMIC DNA]</scope>
    <source>
        <strain evidence="3">DD4a</strain>
    </source>
</reference>
<gene>
    <name evidence="2" type="ORF">D1781_09350</name>
</gene>
<proteinExistence type="predicted"/>
<accession>A0A3A1TU53</accession>
<dbReference type="InterPro" id="IPR049249">
    <property type="entry name" value="DUF6882"/>
</dbReference>
<protein>
    <submittedName>
        <fullName evidence="2">Uncharacterized protein</fullName>
    </submittedName>
</protein>
<evidence type="ECO:0000313" key="2">
    <source>
        <dbReference type="EMBL" id="RIX27742.1"/>
    </source>
</evidence>
<name>A0A3A1TU53_9MICO</name>
<dbReference type="Pfam" id="PF21813">
    <property type="entry name" value="DUF6882"/>
    <property type="match status" value="1"/>
</dbReference>
<feature type="compositionally biased region" description="Low complexity" evidence="1">
    <location>
        <begin position="256"/>
        <end position="266"/>
    </location>
</feature>
<dbReference type="RefSeq" id="WP_119482051.1">
    <property type="nucleotide sequence ID" value="NZ_QXTG01000002.1"/>
</dbReference>
<dbReference type="Proteomes" id="UP000265742">
    <property type="component" value="Unassembled WGS sequence"/>
</dbReference>
<sequence length="276" mass="29770">MPEVDLVTLADAGAFVSHEHQSHLADSVPMRDWRIDGARSAFVYTDGAGAERAVRAHFVGTSSPDEGTWLWGWDNINGFPEPFVKQAERVRRLGERYAIREFTHAVLPLTDDLAPILVRAVKAVTGVTAHFSAPTGNGSTRAWLLLDDPVLALPRPTVARAVGVVTSALAGTGTVDHRRALAAWAQQRGATLTEAGEDVVELTLDDGSLQVRFDAGGRIAGLGRRLRATPRPPEPEPEPVAVVEEEPEPLPPPLQEAPEVLEPAPRRGLLQRLLGL</sequence>
<organism evidence="2 3">
    <name type="scientific">Amnibacterium setariae</name>
    <dbReference type="NCBI Taxonomy" id="2306585"/>
    <lineage>
        <taxon>Bacteria</taxon>
        <taxon>Bacillati</taxon>
        <taxon>Actinomycetota</taxon>
        <taxon>Actinomycetes</taxon>
        <taxon>Micrococcales</taxon>
        <taxon>Microbacteriaceae</taxon>
        <taxon>Amnibacterium</taxon>
    </lineage>
</organism>